<gene>
    <name evidence="2" type="ORF">B296_00010307</name>
</gene>
<protein>
    <submittedName>
        <fullName evidence="2">Uncharacterized protein</fullName>
    </submittedName>
</protein>
<dbReference type="EMBL" id="AMZH03000275">
    <property type="protein sequence ID" value="RRT84583.1"/>
    <property type="molecule type" value="Genomic_DNA"/>
</dbReference>
<organism evidence="2 3">
    <name type="scientific">Ensete ventricosum</name>
    <name type="common">Abyssinian banana</name>
    <name type="synonym">Musa ensete</name>
    <dbReference type="NCBI Taxonomy" id="4639"/>
    <lineage>
        <taxon>Eukaryota</taxon>
        <taxon>Viridiplantae</taxon>
        <taxon>Streptophyta</taxon>
        <taxon>Embryophyta</taxon>
        <taxon>Tracheophyta</taxon>
        <taxon>Spermatophyta</taxon>
        <taxon>Magnoliopsida</taxon>
        <taxon>Liliopsida</taxon>
        <taxon>Zingiberales</taxon>
        <taxon>Musaceae</taxon>
        <taxon>Ensete</taxon>
    </lineage>
</organism>
<feature type="region of interest" description="Disordered" evidence="1">
    <location>
        <begin position="1"/>
        <end position="94"/>
    </location>
</feature>
<name>A0A427B802_ENSVE</name>
<evidence type="ECO:0000313" key="2">
    <source>
        <dbReference type="EMBL" id="RRT84583.1"/>
    </source>
</evidence>
<dbReference type="AlphaFoldDB" id="A0A427B802"/>
<comment type="caution">
    <text evidence="2">The sequence shown here is derived from an EMBL/GenBank/DDBJ whole genome shotgun (WGS) entry which is preliminary data.</text>
</comment>
<dbReference type="Proteomes" id="UP000287651">
    <property type="component" value="Unassembled WGS sequence"/>
</dbReference>
<evidence type="ECO:0000313" key="3">
    <source>
        <dbReference type="Proteomes" id="UP000287651"/>
    </source>
</evidence>
<accession>A0A427B802</accession>
<feature type="compositionally biased region" description="Basic and acidic residues" evidence="1">
    <location>
        <begin position="9"/>
        <end position="37"/>
    </location>
</feature>
<evidence type="ECO:0000256" key="1">
    <source>
        <dbReference type="SAM" id="MobiDB-lite"/>
    </source>
</evidence>
<reference evidence="2 3" key="1">
    <citation type="journal article" date="2014" name="Agronomy (Basel)">
        <title>A Draft Genome Sequence for Ensete ventricosum, the Drought-Tolerant Tree Against Hunger.</title>
        <authorList>
            <person name="Harrison J."/>
            <person name="Moore K.A."/>
            <person name="Paszkiewicz K."/>
            <person name="Jones T."/>
            <person name="Grant M."/>
            <person name="Ambacheew D."/>
            <person name="Muzemil S."/>
            <person name="Studholme D.J."/>
        </authorList>
    </citation>
    <scope>NUCLEOTIDE SEQUENCE [LARGE SCALE GENOMIC DNA]</scope>
</reference>
<proteinExistence type="predicted"/>
<sequence length="194" mass="22779">MLRLGVTREWVDKGELPKKQTQSKRESVRHERGREVETTEANSKYQDKAKGQKPRSFTRPVSTYGGSKFDYSTTATESNWEPRGMLQPEQKIEDSAKGEKVQRMYIRVFRVLFILCTASSGLAPYESDRYIYTNHIKKKKKRNEGVRKKREVEELRTLIPSFHRQHRPGLDFIRRREAAQGPCPIRRCHRTLTP</sequence>
<feature type="compositionally biased region" description="Polar residues" evidence="1">
    <location>
        <begin position="59"/>
        <end position="79"/>
    </location>
</feature>